<gene>
    <name evidence="7" type="ORF">RJ641_017796</name>
</gene>
<proteinExistence type="predicted"/>
<dbReference type="GO" id="GO:0004842">
    <property type="term" value="F:ubiquitin-protein transferase activity"/>
    <property type="evidence" value="ECO:0007669"/>
    <property type="project" value="TreeGrafter"/>
</dbReference>
<keyword evidence="3" id="KW-0862">Zinc</keyword>
<evidence type="ECO:0000256" key="4">
    <source>
        <dbReference type="PROSITE-ProRule" id="PRU00175"/>
    </source>
</evidence>
<feature type="coiled-coil region" evidence="5">
    <location>
        <begin position="157"/>
        <end position="212"/>
    </location>
</feature>
<feature type="domain" description="RING-type" evidence="6">
    <location>
        <begin position="271"/>
        <end position="306"/>
    </location>
</feature>
<dbReference type="GO" id="GO:0008270">
    <property type="term" value="F:zinc ion binding"/>
    <property type="evidence" value="ECO:0007669"/>
    <property type="project" value="UniProtKB-KW"/>
</dbReference>
<organism evidence="7 8">
    <name type="scientific">Dillenia turbinata</name>
    <dbReference type="NCBI Taxonomy" id="194707"/>
    <lineage>
        <taxon>Eukaryota</taxon>
        <taxon>Viridiplantae</taxon>
        <taxon>Streptophyta</taxon>
        <taxon>Embryophyta</taxon>
        <taxon>Tracheophyta</taxon>
        <taxon>Spermatophyta</taxon>
        <taxon>Magnoliopsida</taxon>
        <taxon>eudicotyledons</taxon>
        <taxon>Gunneridae</taxon>
        <taxon>Pentapetalae</taxon>
        <taxon>Dilleniales</taxon>
        <taxon>Dilleniaceae</taxon>
        <taxon>Dillenia</taxon>
    </lineage>
</organism>
<dbReference type="PROSITE" id="PS50089">
    <property type="entry name" value="ZF_RING_2"/>
    <property type="match status" value="1"/>
</dbReference>
<keyword evidence="8" id="KW-1185">Reference proteome</keyword>
<dbReference type="Pfam" id="PF13920">
    <property type="entry name" value="zf-C3HC4_3"/>
    <property type="match status" value="1"/>
</dbReference>
<reference evidence="7 8" key="1">
    <citation type="submission" date="2023-12" db="EMBL/GenBank/DDBJ databases">
        <title>A high-quality genome assembly for Dillenia turbinata (Dilleniales).</title>
        <authorList>
            <person name="Chanderbali A."/>
        </authorList>
    </citation>
    <scope>NUCLEOTIDE SEQUENCE [LARGE SCALE GENOMIC DNA]</scope>
    <source>
        <strain evidence="7">LSX21</strain>
        <tissue evidence="7">Leaf</tissue>
    </source>
</reference>
<evidence type="ECO:0000256" key="2">
    <source>
        <dbReference type="ARBA" id="ARBA00022771"/>
    </source>
</evidence>
<dbReference type="InterPro" id="IPR001841">
    <property type="entry name" value="Znf_RING"/>
</dbReference>
<dbReference type="Gene3D" id="3.30.40.10">
    <property type="entry name" value="Zinc/RING finger domain, C3HC4 (zinc finger)"/>
    <property type="match status" value="1"/>
</dbReference>
<accession>A0AAN8UKA4</accession>
<evidence type="ECO:0000256" key="3">
    <source>
        <dbReference type="ARBA" id="ARBA00022833"/>
    </source>
</evidence>
<sequence>MAIEARHLNLFHRQLITNRGFMIPSTGNPNLCNTQMSSAVNLIQAVPESLLPRPCQSNLILNPTPAPKTSDSGLTYSVLPPSRKRSRGSVLSNNVSVSQFPLILDPEIAFQIEQHQADVDRLISHHNEKLRLEILGRKTQSSRLSMSAIEETFVKKLKEKDEELQKMEKLNWALQEKIKSLCVENQLWRDLAQSNEAEANSLRNNLEQVLAHVSEERVSGGNDAAAAAVAEDAESCCGSCDFGNEVVEEEGKRWRRLAREERGGERSSKMCRKCGVKESSVVVLPCRHLCVCTLCGSTVHTCPVCNSKLNASIHVNVSS</sequence>
<dbReference type="AlphaFoldDB" id="A0AAN8UKA4"/>
<keyword evidence="5" id="KW-0175">Coiled coil</keyword>
<dbReference type="GO" id="GO:0043067">
    <property type="term" value="P:regulation of programmed cell death"/>
    <property type="evidence" value="ECO:0007669"/>
    <property type="project" value="TreeGrafter"/>
</dbReference>
<dbReference type="Proteomes" id="UP001370490">
    <property type="component" value="Unassembled WGS sequence"/>
</dbReference>
<evidence type="ECO:0000313" key="8">
    <source>
        <dbReference type="Proteomes" id="UP001370490"/>
    </source>
</evidence>
<evidence type="ECO:0000256" key="5">
    <source>
        <dbReference type="SAM" id="Coils"/>
    </source>
</evidence>
<comment type="caution">
    <text evidence="7">The sequence shown here is derived from an EMBL/GenBank/DDBJ whole genome shotgun (WGS) entry which is preliminary data.</text>
</comment>
<dbReference type="PANTHER" id="PTHR42647">
    <property type="entry name" value="SBP (S-RIBONUCLEASE BINDING PROTEIN) FAMILY PROTEIN"/>
    <property type="match status" value="1"/>
</dbReference>
<evidence type="ECO:0000256" key="1">
    <source>
        <dbReference type="ARBA" id="ARBA00022723"/>
    </source>
</evidence>
<evidence type="ECO:0000313" key="7">
    <source>
        <dbReference type="EMBL" id="KAK6917045.1"/>
    </source>
</evidence>
<dbReference type="EMBL" id="JBAMMX010000023">
    <property type="protein sequence ID" value="KAK6917045.1"/>
    <property type="molecule type" value="Genomic_DNA"/>
</dbReference>
<keyword evidence="1" id="KW-0479">Metal-binding</keyword>
<dbReference type="PANTHER" id="PTHR42647:SF55">
    <property type="entry name" value="BOI-RELATED E3 UBIQUITIN-PROTEIN LIGASE 1"/>
    <property type="match status" value="1"/>
</dbReference>
<keyword evidence="2 4" id="KW-0863">Zinc-finger</keyword>
<dbReference type="CDD" id="cd16649">
    <property type="entry name" value="mRING-HC-C3HC5_CGRF1-like"/>
    <property type="match status" value="1"/>
</dbReference>
<protein>
    <recommendedName>
        <fullName evidence="6">RING-type domain-containing protein</fullName>
    </recommendedName>
</protein>
<evidence type="ECO:0000259" key="6">
    <source>
        <dbReference type="PROSITE" id="PS50089"/>
    </source>
</evidence>
<dbReference type="InterPro" id="IPR013083">
    <property type="entry name" value="Znf_RING/FYVE/PHD"/>
</dbReference>
<name>A0AAN8UKA4_9MAGN</name>